<proteinExistence type="predicted"/>
<dbReference type="PANTHER" id="PTHR33074">
    <property type="entry name" value="EXPRESSED PROTEIN-RELATED"/>
    <property type="match status" value="1"/>
</dbReference>
<reference evidence="4" key="1">
    <citation type="journal article" date="2012" name="Nat. Biotechnol.">
        <title>Reference genome sequence of the model plant Setaria.</title>
        <authorList>
            <person name="Bennetzen J.L."/>
            <person name="Schmutz J."/>
            <person name="Wang H."/>
            <person name="Percifield R."/>
            <person name="Hawkins J."/>
            <person name="Pontaroli A.C."/>
            <person name="Estep M."/>
            <person name="Feng L."/>
            <person name="Vaughn J.N."/>
            <person name="Grimwood J."/>
            <person name="Jenkins J."/>
            <person name="Barry K."/>
            <person name="Lindquist E."/>
            <person name="Hellsten U."/>
            <person name="Deshpande S."/>
            <person name="Wang X."/>
            <person name="Wu X."/>
            <person name="Mitros T."/>
            <person name="Triplett J."/>
            <person name="Yang X."/>
            <person name="Ye C.Y."/>
            <person name="Mauro-Herrera M."/>
            <person name="Wang L."/>
            <person name="Li P."/>
            <person name="Sharma M."/>
            <person name="Sharma R."/>
            <person name="Ronald P.C."/>
            <person name="Panaud O."/>
            <person name="Kellogg E.A."/>
            <person name="Brutnell T.P."/>
            <person name="Doust A.N."/>
            <person name="Tuskan G.A."/>
            <person name="Rokhsar D."/>
            <person name="Devos K.M."/>
        </authorList>
    </citation>
    <scope>NUCLEOTIDE SEQUENCE [LARGE SCALE GENOMIC DNA]</scope>
    <source>
        <strain evidence="4">cv. Yugu1</strain>
    </source>
</reference>
<feature type="region of interest" description="Disordered" evidence="1">
    <location>
        <begin position="1"/>
        <end position="25"/>
    </location>
</feature>
<name>A0A0Q3VPM9_SETIT</name>
<organism evidence="3 4">
    <name type="scientific">Setaria italica</name>
    <name type="common">Foxtail millet</name>
    <name type="synonym">Panicum italicum</name>
    <dbReference type="NCBI Taxonomy" id="4555"/>
    <lineage>
        <taxon>Eukaryota</taxon>
        <taxon>Viridiplantae</taxon>
        <taxon>Streptophyta</taxon>
        <taxon>Embryophyta</taxon>
        <taxon>Tracheophyta</taxon>
        <taxon>Spermatophyta</taxon>
        <taxon>Magnoliopsida</taxon>
        <taxon>Liliopsida</taxon>
        <taxon>Poales</taxon>
        <taxon>Poaceae</taxon>
        <taxon>PACMAD clade</taxon>
        <taxon>Panicoideae</taxon>
        <taxon>Panicodae</taxon>
        <taxon>Paniceae</taxon>
        <taxon>Cenchrinae</taxon>
        <taxon>Setaria</taxon>
    </lineage>
</organism>
<dbReference type="EnsemblPlants" id="KQL25615">
    <property type="protein sequence ID" value="KQL25615"/>
    <property type="gene ID" value="SETIT_0320991mg"/>
</dbReference>
<dbReference type="AlphaFoldDB" id="A0A0Q3VPM9"/>
<evidence type="ECO:0000256" key="1">
    <source>
        <dbReference type="SAM" id="MobiDB-lite"/>
    </source>
</evidence>
<dbReference type="EMBL" id="AGNK02001229">
    <property type="status" value="NOT_ANNOTATED_CDS"/>
    <property type="molecule type" value="Genomic_DNA"/>
</dbReference>
<dbReference type="PANTHER" id="PTHR33074:SF49">
    <property type="entry name" value="OS07G0258000 PROTEIN"/>
    <property type="match status" value="1"/>
</dbReference>
<evidence type="ECO:0000313" key="4">
    <source>
        <dbReference type="Proteomes" id="UP000004995"/>
    </source>
</evidence>
<sequence>GPKNPNTPCDSKSVSLSKQQRQRHDGKHFYHRNCKVMAIRGDAGTMAFVDLWWGIIFCDVLTVEREAVRRVLGKPMALLRYVTLHLKASAHFSKCYFSDGWMASTWNRPVTSSTSDEEDRWRQDTKIMDSTDVKVHNKLCPKAWRDEGMALSPFRELDACQPVLGLQEDADVVYFTTKIDRGDADARVVSVDMRKKELLGVAAFAAQRYDARISEHLMKS</sequence>
<dbReference type="Pfam" id="PF07762">
    <property type="entry name" value="DUF1618"/>
    <property type="match status" value="1"/>
</dbReference>
<keyword evidence="4" id="KW-1185">Reference proteome</keyword>
<dbReference type="Gramene" id="KQL25615">
    <property type="protein sequence ID" value="KQL25615"/>
    <property type="gene ID" value="SETIT_0320991mg"/>
</dbReference>
<reference evidence="3" key="2">
    <citation type="submission" date="2018-08" db="UniProtKB">
        <authorList>
            <consortium name="EnsemblPlants"/>
        </authorList>
    </citation>
    <scope>IDENTIFICATION</scope>
    <source>
        <strain evidence="3">Yugu1</strain>
    </source>
</reference>
<accession>A0A0Q3VPM9</accession>
<dbReference type="InParanoid" id="A0A0Q3VPM9"/>
<feature type="domain" description="DUF1618" evidence="2">
    <location>
        <begin position="77"/>
        <end position="174"/>
    </location>
</feature>
<dbReference type="Proteomes" id="UP000004995">
    <property type="component" value="Unassembled WGS sequence"/>
</dbReference>
<protein>
    <recommendedName>
        <fullName evidence="2">DUF1618 domain-containing protein</fullName>
    </recommendedName>
</protein>
<dbReference type="eggNOG" id="ENOG502R319">
    <property type="taxonomic scope" value="Eukaryota"/>
</dbReference>
<feature type="compositionally biased region" description="Polar residues" evidence="1">
    <location>
        <begin position="1"/>
        <end position="19"/>
    </location>
</feature>
<evidence type="ECO:0000259" key="2">
    <source>
        <dbReference type="Pfam" id="PF07762"/>
    </source>
</evidence>
<evidence type="ECO:0000313" key="3">
    <source>
        <dbReference type="EnsemblPlants" id="KQL25615"/>
    </source>
</evidence>
<dbReference type="InterPro" id="IPR011676">
    <property type="entry name" value="DUF1618"/>
</dbReference>